<name>A0A4U6X0T6_9PEZI</name>
<feature type="region of interest" description="Disordered" evidence="1">
    <location>
        <begin position="100"/>
        <end position="133"/>
    </location>
</feature>
<proteinExistence type="predicted"/>
<sequence>MSLGSARGWICRTRLHRPVLGRVVAVFVVGGSPFLCKELSCRSQEGGGFLFFAHLSWSKTYPSSHYYPSSIMLIHGKLTADRPGIGPAGPVAGPIRIGSSLGTRPGGTSASRVSVGPRQGSAPNVVRGSSGDRGSWIVPSRRRTVSSLQWTYFFEEQDEKREREKIK</sequence>
<keyword evidence="3" id="KW-1185">Reference proteome</keyword>
<accession>A0A4U6X0T6</accession>
<dbReference type="AlphaFoldDB" id="A0A4U6X0T6"/>
<evidence type="ECO:0000313" key="3">
    <source>
        <dbReference type="Proteomes" id="UP000310108"/>
    </source>
</evidence>
<gene>
    <name evidence="2" type="ORF">CTA1_2154</name>
</gene>
<dbReference type="Proteomes" id="UP000310108">
    <property type="component" value="Unassembled WGS sequence"/>
</dbReference>
<evidence type="ECO:0000313" key="2">
    <source>
        <dbReference type="EMBL" id="TKW48604.1"/>
    </source>
</evidence>
<reference evidence="2 3" key="1">
    <citation type="journal article" date="2019" name="PLoS ONE">
        <title>Comparative genome analysis indicates high evolutionary potential of pathogenicity genes in Colletotrichum tanaceti.</title>
        <authorList>
            <person name="Lelwala R.V."/>
            <person name="Korhonen P.K."/>
            <person name="Young N.D."/>
            <person name="Scott J.B."/>
            <person name="Ades P.A."/>
            <person name="Gasser R.B."/>
            <person name="Taylor P.W.J."/>
        </authorList>
    </citation>
    <scope>NUCLEOTIDE SEQUENCE [LARGE SCALE GENOMIC DNA]</scope>
    <source>
        <strain evidence="2">BRIP57314</strain>
    </source>
</reference>
<dbReference type="EMBL" id="PJEX01000860">
    <property type="protein sequence ID" value="TKW48604.1"/>
    <property type="molecule type" value="Genomic_DNA"/>
</dbReference>
<protein>
    <submittedName>
        <fullName evidence="2">Uncharacterized protein</fullName>
    </submittedName>
</protein>
<feature type="compositionally biased region" description="Polar residues" evidence="1">
    <location>
        <begin position="100"/>
        <end position="112"/>
    </location>
</feature>
<evidence type="ECO:0000256" key="1">
    <source>
        <dbReference type="SAM" id="MobiDB-lite"/>
    </source>
</evidence>
<comment type="caution">
    <text evidence="2">The sequence shown here is derived from an EMBL/GenBank/DDBJ whole genome shotgun (WGS) entry which is preliminary data.</text>
</comment>
<organism evidence="2 3">
    <name type="scientific">Colletotrichum tanaceti</name>
    <dbReference type="NCBI Taxonomy" id="1306861"/>
    <lineage>
        <taxon>Eukaryota</taxon>
        <taxon>Fungi</taxon>
        <taxon>Dikarya</taxon>
        <taxon>Ascomycota</taxon>
        <taxon>Pezizomycotina</taxon>
        <taxon>Sordariomycetes</taxon>
        <taxon>Hypocreomycetidae</taxon>
        <taxon>Glomerellales</taxon>
        <taxon>Glomerellaceae</taxon>
        <taxon>Colletotrichum</taxon>
        <taxon>Colletotrichum destructivum species complex</taxon>
    </lineage>
</organism>